<dbReference type="AlphaFoldDB" id="A0A0F8ZJB7"/>
<keyword evidence="1" id="KW-0472">Membrane</keyword>
<comment type="caution">
    <text evidence="2">The sequence shown here is derived from an EMBL/GenBank/DDBJ whole genome shotgun (WGS) entry which is preliminary data.</text>
</comment>
<protein>
    <submittedName>
        <fullName evidence="2">Uncharacterized protein</fullName>
    </submittedName>
</protein>
<accession>A0A0F8ZJB7</accession>
<keyword evidence="1" id="KW-1133">Transmembrane helix</keyword>
<gene>
    <name evidence="2" type="ORF">LCGC14_2766230</name>
</gene>
<reference evidence="2" key="1">
    <citation type="journal article" date="2015" name="Nature">
        <title>Complex archaea that bridge the gap between prokaryotes and eukaryotes.</title>
        <authorList>
            <person name="Spang A."/>
            <person name="Saw J.H."/>
            <person name="Jorgensen S.L."/>
            <person name="Zaremba-Niedzwiedzka K."/>
            <person name="Martijn J."/>
            <person name="Lind A.E."/>
            <person name="van Eijk R."/>
            <person name="Schleper C."/>
            <person name="Guy L."/>
            <person name="Ettema T.J."/>
        </authorList>
    </citation>
    <scope>NUCLEOTIDE SEQUENCE</scope>
</reference>
<proteinExistence type="predicted"/>
<evidence type="ECO:0000256" key="1">
    <source>
        <dbReference type="SAM" id="Phobius"/>
    </source>
</evidence>
<evidence type="ECO:0000313" key="2">
    <source>
        <dbReference type="EMBL" id="KKK86140.1"/>
    </source>
</evidence>
<dbReference type="EMBL" id="LAZR01050985">
    <property type="protein sequence ID" value="KKK86140.1"/>
    <property type="molecule type" value="Genomic_DNA"/>
</dbReference>
<name>A0A0F8ZJB7_9ZZZZ</name>
<feature type="transmembrane region" description="Helical" evidence="1">
    <location>
        <begin position="25"/>
        <end position="58"/>
    </location>
</feature>
<keyword evidence="1" id="KW-0812">Transmembrane</keyword>
<organism evidence="2">
    <name type="scientific">marine sediment metagenome</name>
    <dbReference type="NCBI Taxonomy" id="412755"/>
    <lineage>
        <taxon>unclassified sequences</taxon>
        <taxon>metagenomes</taxon>
        <taxon>ecological metagenomes</taxon>
    </lineage>
</organism>
<sequence length="91" mass="10833">MKFYKFCKLKAYFEKGYSLTSYIKWVIAIFGITTQAIVTTLIGMLVYGVSCFFIGWAWYKYDFVLAEAEVSNQFNLFQREMREKLKTKTFK</sequence>